<proteinExistence type="predicted"/>
<comment type="caution">
    <text evidence="3">The sequence shown here is derived from an EMBL/GenBank/DDBJ whole genome shotgun (WGS) entry which is preliminary data.</text>
</comment>
<dbReference type="EMBL" id="JABWUV010000005">
    <property type="protein sequence ID" value="KAF6354563.1"/>
    <property type="molecule type" value="Genomic_DNA"/>
</dbReference>
<feature type="region of interest" description="Disordered" evidence="1">
    <location>
        <begin position="266"/>
        <end position="318"/>
    </location>
</feature>
<dbReference type="GO" id="GO:0016197">
    <property type="term" value="P:endosomal transport"/>
    <property type="evidence" value="ECO:0007669"/>
    <property type="project" value="TreeGrafter"/>
</dbReference>
<dbReference type="GO" id="GO:0007034">
    <property type="term" value="P:vacuolar transport"/>
    <property type="evidence" value="ECO:0007669"/>
    <property type="project" value="TreeGrafter"/>
</dbReference>
<dbReference type="InterPro" id="IPR045820">
    <property type="entry name" value="CLEC16A/TT9_C"/>
</dbReference>
<feature type="region of interest" description="Disordered" evidence="1">
    <location>
        <begin position="391"/>
        <end position="426"/>
    </location>
</feature>
<dbReference type="Pfam" id="PF19439">
    <property type="entry name" value="CLEC16A_C"/>
    <property type="match status" value="1"/>
</dbReference>
<evidence type="ECO:0000256" key="1">
    <source>
        <dbReference type="SAM" id="MobiDB-lite"/>
    </source>
</evidence>
<evidence type="ECO:0000259" key="2">
    <source>
        <dbReference type="Pfam" id="PF19439"/>
    </source>
</evidence>
<sequence>MYCRRKAPPPRLRPELKLKSEKEAAMQRFTGGTFQMKATAIRVFFMLRSLSLQLRGEPETQLPLTREEDLIKTDDVLDLNNSDLIACTVITKDGGMVQRFLAVDIYQMSLVEPDVSRLGWGVVKFAGLLQDMQVTGVEDDSRALNITIHKPASSPHSKPFPILQATFVFSDHIRCIIAKQRLAKGRIQARRMKMQRIAALLDLPIQPTTEVLGFGLGSSSSSQHLPFRFYDQCRRGSSDPTVQRSVFASVDKVPGFAVAQCINQHSSPSLSSPSPSASGSPSGSGSTSHCDSGGASSSSTSSVAQSPSDDAVTMEQPQPNLPDQLVIVNEMEADARPCKSLAKSVDMETVSLSPSLTPTQQPTISLLCEDTADTLSVESLTLVPPVDPHSLHTLAGIPPPPPPAAESTVTPGKEIAHPEPVGPTEH</sequence>
<name>A0A7J7XXT3_MYOMY</name>
<keyword evidence="3" id="KW-0430">Lectin</keyword>
<dbReference type="GO" id="GO:0030246">
    <property type="term" value="F:carbohydrate binding"/>
    <property type="evidence" value="ECO:0007669"/>
    <property type="project" value="UniProtKB-KW"/>
</dbReference>
<dbReference type="PANTHER" id="PTHR21481:SF0">
    <property type="entry name" value="PROTEIN CLEC16A"/>
    <property type="match status" value="1"/>
</dbReference>
<gene>
    <name evidence="3" type="ORF">mMyoMyo1_002955</name>
</gene>
<dbReference type="GO" id="GO:1901096">
    <property type="term" value="P:regulation of autophagosome maturation"/>
    <property type="evidence" value="ECO:0007669"/>
    <property type="project" value="TreeGrafter"/>
</dbReference>
<organism evidence="3 4">
    <name type="scientific">Myotis myotis</name>
    <name type="common">Greater mouse-eared bat</name>
    <name type="synonym">Vespertilio myotis</name>
    <dbReference type="NCBI Taxonomy" id="51298"/>
    <lineage>
        <taxon>Eukaryota</taxon>
        <taxon>Metazoa</taxon>
        <taxon>Chordata</taxon>
        <taxon>Craniata</taxon>
        <taxon>Vertebrata</taxon>
        <taxon>Euteleostomi</taxon>
        <taxon>Mammalia</taxon>
        <taxon>Eutheria</taxon>
        <taxon>Laurasiatheria</taxon>
        <taxon>Chiroptera</taxon>
        <taxon>Yangochiroptera</taxon>
        <taxon>Vespertilionidae</taxon>
        <taxon>Myotis</taxon>
    </lineage>
</organism>
<protein>
    <submittedName>
        <fullName evidence="3">C-type lectin domain containing 16A</fullName>
    </submittedName>
</protein>
<dbReference type="PANTHER" id="PTHR21481">
    <property type="entry name" value="PROTEIN CLEC16A"/>
    <property type="match status" value="1"/>
</dbReference>
<evidence type="ECO:0000313" key="3">
    <source>
        <dbReference type="EMBL" id="KAF6354563.1"/>
    </source>
</evidence>
<dbReference type="VEuPathDB" id="HostDB:GeneID_118655780"/>
<feature type="compositionally biased region" description="Low complexity" evidence="1">
    <location>
        <begin position="266"/>
        <end position="309"/>
    </location>
</feature>
<feature type="domain" description="CLEC16A/TT9 C-terminal" evidence="2">
    <location>
        <begin position="28"/>
        <end position="394"/>
    </location>
</feature>
<dbReference type="AlphaFoldDB" id="A0A7J7XXT3"/>
<dbReference type="InterPro" id="IPR039272">
    <property type="entry name" value="CLEC16A/TT9"/>
</dbReference>
<dbReference type="GO" id="GO:0005794">
    <property type="term" value="C:Golgi apparatus"/>
    <property type="evidence" value="ECO:0007669"/>
    <property type="project" value="TreeGrafter"/>
</dbReference>
<dbReference type="Proteomes" id="UP000527355">
    <property type="component" value="Unassembled WGS sequence"/>
</dbReference>
<dbReference type="GO" id="GO:0005770">
    <property type="term" value="C:late endosome"/>
    <property type="evidence" value="ECO:0007669"/>
    <property type="project" value="TreeGrafter"/>
</dbReference>
<evidence type="ECO:0000313" key="4">
    <source>
        <dbReference type="Proteomes" id="UP000527355"/>
    </source>
</evidence>
<reference evidence="3 4" key="1">
    <citation type="journal article" date="2020" name="Nature">
        <title>Six reference-quality genomes reveal evolution of bat adaptations.</title>
        <authorList>
            <person name="Jebb D."/>
            <person name="Huang Z."/>
            <person name="Pippel M."/>
            <person name="Hughes G.M."/>
            <person name="Lavrichenko K."/>
            <person name="Devanna P."/>
            <person name="Winkler S."/>
            <person name="Jermiin L.S."/>
            <person name="Skirmuntt E.C."/>
            <person name="Katzourakis A."/>
            <person name="Burkitt-Gray L."/>
            <person name="Ray D.A."/>
            <person name="Sullivan K.A.M."/>
            <person name="Roscito J.G."/>
            <person name="Kirilenko B.M."/>
            <person name="Davalos L.M."/>
            <person name="Corthals A.P."/>
            <person name="Power M.L."/>
            <person name="Jones G."/>
            <person name="Ransome R.D."/>
            <person name="Dechmann D.K.N."/>
            <person name="Locatelli A.G."/>
            <person name="Puechmaille S.J."/>
            <person name="Fedrigo O."/>
            <person name="Jarvis E.D."/>
            <person name="Hiller M."/>
            <person name="Vernes S.C."/>
            <person name="Myers E.W."/>
            <person name="Teeling E.C."/>
        </authorList>
    </citation>
    <scope>NUCLEOTIDE SEQUENCE [LARGE SCALE GENOMIC DNA]</scope>
    <source>
        <strain evidence="3">MMyoMyo1</strain>
        <tissue evidence="3">Flight muscle</tissue>
    </source>
</reference>
<keyword evidence="4" id="KW-1185">Reference proteome</keyword>
<accession>A0A7J7XXT3</accession>